<evidence type="ECO:0000313" key="10">
    <source>
        <dbReference type="EMBL" id="PWE86877.1"/>
    </source>
</evidence>
<feature type="active site" description="Nucleophile" evidence="7">
    <location>
        <position position="33"/>
    </location>
</feature>
<keyword evidence="5 8" id="KW-0676">Redox-active center</keyword>
<dbReference type="CDD" id="cd02947">
    <property type="entry name" value="TRX_family"/>
    <property type="match status" value="1"/>
</dbReference>
<feature type="domain" description="Thioredoxin" evidence="9">
    <location>
        <begin position="1"/>
        <end position="105"/>
    </location>
</feature>
<evidence type="ECO:0000256" key="7">
    <source>
        <dbReference type="PIRSR" id="PIRSR000077-1"/>
    </source>
</evidence>
<keyword evidence="11" id="KW-1185">Reference proteome</keyword>
<feature type="site" description="Contributes to redox potential value" evidence="7">
    <location>
        <position position="32"/>
    </location>
</feature>
<evidence type="ECO:0000256" key="1">
    <source>
        <dbReference type="ARBA" id="ARBA00008987"/>
    </source>
</evidence>
<evidence type="ECO:0000256" key="5">
    <source>
        <dbReference type="ARBA" id="ARBA00023284"/>
    </source>
</evidence>
<dbReference type="SUPFAM" id="SSF52833">
    <property type="entry name" value="Thioredoxin-like"/>
    <property type="match status" value="1"/>
</dbReference>
<feature type="site" description="Contributes to redox potential value" evidence="7">
    <location>
        <position position="31"/>
    </location>
</feature>
<dbReference type="AlphaFoldDB" id="A0A2V1JPU3"/>
<evidence type="ECO:0000256" key="2">
    <source>
        <dbReference type="ARBA" id="ARBA00022448"/>
    </source>
</evidence>
<evidence type="ECO:0000256" key="6">
    <source>
        <dbReference type="PIRNR" id="PIRNR000077"/>
    </source>
</evidence>
<comment type="similarity">
    <text evidence="1 6">Belongs to the thioredoxin family.</text>
</comment>
<evidence type="ECO:0000256" key="4">
    <source>
        <dbReference type="ARBA" id="ARBA00023157"/>
    </source>
</evidence>
<name>A0A2V1JPU3_EUBRA</name>
<keyword evidence="3" id="KW-0249">Electron transport</keyword>
<dbReference type="PANTHER" id="PTHR45663:SF11">
    <property type="entry name" value="GEO12009P1"/>
    <property type="match status" value="1"/>
</dbReference>
<reference evidence="10 11" key="1">
    <citation type="submission" date="2014-09" db="EMBL/GenBank/DDBJ databases">
        <title>Butyrate-producing bacteria isolated from human gut.</title>
        <authorList>
            <person name="Zhang Q."/>
            <person name="Zhao L."/>
        </authorList>
    </citation>
    <scope>NUCLEOTIDE SEQUENCE [LARGE SCALE GENOMIC DNA]</scope>
    <source>
        <strain evidence="10 11">21</strain>
    </source>
</reference>
<sequence>MAERISQDNFDTKILQAEGVAVADFYSDSCVPCKRISPLLADLEEAHDNVYVGKVNIAYDRDLAEKYQVASTPTLIFFKNGAEVKRLHGVVKKAELEEAVAEAAEK</sequence>
<dbReference type="EMBL" id="JRFU01000079">
    <property type="protein sequence ID" value="PWE86877.1"/>
    <property type="molecule type" value="Genomic_DNA"/>
</dbReference>
<evidence type="ECO:0000256" key="3">
    <source>
        <dbReference type="ARBA" id="ARBA00022982"/>
    </source>
</evidence>
<dbReference type="InterPro" id="IPR036249">
    <property type="entry name" value="Thioredoxin-like_sf"/>
</dbReference>
<dbReference type="Proteomes" id="UP000245288">
    <property type="component" value="Unassembled WGS sequence"/>
</dbReference>
<evidence type="ECO:0000256" key="8">
    <source>
        <dbReference type="PIRSR" id="PIRSR000077-4"/>
    </source>
</evidence>
<keyword evidence="4 8" id="KW-1015">Disulfide bond</keyword>
<dbReference type="Gene3D" id="3.40.30.10">
    <property type="entry name" value="Glutaredoxin"/>
    <property type="match status" value="1"/>
</dbReference>
<protein>
    <recommendedName>
        <fullName evidence="6">Thioredoxin</fullName>
    </recommendedName>
</protein>
<dbReference type="GO" id="GO:0015035">
    <property type="term" value="F:protein-disulfide reductase activity"/>
    <property type="evidence" value="ECO:0007669"/>
    <property type="project" value="InterPro"/>
</dbReference>
<evidence type="ECO:0000259" key="9">
    <source>
        <dbReference type="PROSITE" id="PS51352"/>
    </source>
</evidence>
<feature type="disulfide bond" description="Redox-active" evidence="8">
    <location>
        <begin position="30"/>
        <end position="33"/>
    </location>
</feature>
<dbReference type="Pfam" id="PF00085">
    <property type="entry name" value="Thioredoxin"/>
    <property type="match status" value="1"/>
</dbReference>
<dbReference type="PROSITE" id="PS51352">
    <property type="entry name" value="THIOREDOXIN_2"/>
    <property type="match status" value="1"/>
</dbReference>
<dbReference type="InterPro" id="IPR005746">
    <property type="entry name" value="Thioredoxin"/>
</dbReference>
<dbReference type="RefSeq" id="WP_109215456.1">
    <property type="nucleotide sequence ID" value="NZ_CAJLEE010000035.1"/>
</dbReference>
<dbReference type="GO" id="GO:0005737">
    <property type="term" value="C:cytoplasm"/>
    <property type="evidence" value="ECO:0007669"/>
    <property type="project" value="TreeGrafter"/>
</dbReference>
<evidence type="ECO:0000313" key="11">
    <source>
        <dbReference type="Proteomes" id="UP000245288"/>
    </source>
</evidence>
<feature type="active site" description="Nucleophile" evidence="7">
    <location>
        <position position="30"/>
    </location>
</feature>
<keyword evidence="2" id="KW-0813">Transport</keyword>
<dbReference type="OrthoDB" id="9790390at2"/>
<dbReference type="PIRSF" id="PIRSF000077">
    <property type="entry name" value="Thioredoxin"/>
    <property type="match status" value="1"/>
</dbReference>
<comment type="caution">
    <text evidence="10">The sequence shown here is derived from an EMBL/GenBank/DDBJ whole genome shotgun (WGS) entry which is preliminary data.</text>
</comment>
<gene>
    <name evidence="10" type="ORF">LG34_07290</name>
</gene>
<accession>A0A2V1JPU3</accession>
<dbReference type="PANTHER" id="PTHR45663">
    <property type="entry name" value="GEO12009P1"/>
    <property type="match status" value="1"/>
</dbReference>
<organism evidence="10 11">
    <name type="scientific">Eubacterium ramulus</name>
    <dbReference type="NCBI Taxonomy" id="39490"/>
    <lineage>
        <taxon>Bacteria</taxon>
        <taxon>Bacillati</taxon>
        <taxon>Bacillota</taxon>
        <taxon>Clostridia</taxon>
        <taxon>Eubacteriales</taxon>
        <taxon>Eubacteriaceae</taxon>
        <taxon>Eubacterium</taxon>
    </lineage>
</organism>
<dbReference type="InterPro" id="IPR013766">
    <property type="entry name" value="Thioredoxin_domain"/>
</dbReference>
<proteinExistence type="inferred from homology"/>
<feature type="site" description="Deprotonates C-terminal active site Cys" evidence="7">
    <location>
        <position position="24"/>
    </location>
</feature>